<dbReference type="InterPro" id="IPR018719">
    <property type="entry name" value="DUF2243_membrane"/>
</dbReference>
<keyword evidence="1" id="KW-0472">Membrane</keyword>
<organism evidence="2">
    <name type="scientific">Chelativorans sp. (strain BNC1)</name>
    <dbReference type="NCBI Taxonomy" id="266779"/>
    <lineage>
        <taxon>Bacteria</taxon>
        <taxon>Pseudomonadati</taxon>
        <taxon>Pseudomonadota</taxon>
        <taxon>Alphaproteobacteria</taxon>
        <taxon>Hyphomicrobiales</taxon>
        <taxon>Phyllobacteriaceae</taxon>
        <taxon>Chelativorans</taxon>
    </lineage>
</organism>
<gene>
    <name evidence="2" type="ordered locus">Meso_0468</name>
</gene>
<dbReference type="STRING" id="266779.Meso_0468"/>
<evidence type="ECO:0000313" key="2">
    <source>
        <dbReference type="EMBL" id="ABG61872.1"/>
    </source>
</evidence>
<feature type="transmembrane region" description="Helical" evidence="1">
    <location>
        <begin position="167"/>
        <end position="186"/>
    </location>
</feature>
<feature type="transmembrane region" description="Helical" evidence="1">
    <location>
        <begin position="21"/>
        <end position="40"/>
    </location>
</feature>
<dbReference type="EMBL" id="CP000390">
    <property type="protein sequence ID" value="ABG61872.1"/>
    <property type="molecule type" value="Genomic_DNA"/>
</dbReference>
<evidence type="ECO:0000256" key="1">
    <source>
        <dbReference type="SAM" id="Phobius"/>
    </source>
</evidence>
<sequence>MSALVSDTEKQSTAGYRWSGYLLGFSIGGFFDGILLHQILQWHHLLSALEGGRFGDLRFQILADGLFHLLMYVLALAGLWLLWRSRTVFSRSPSGRTLLGAALIGFGAWHILDGILSHWVLGIHRIRMDSAFPLFWDLLWFVLFGVVFVLAGFYLQRGRSSGAGGAGLTSSALALLALFGGAAAALPPPGDGPVLVVFRPGVSPAHAFSALTQVNGRLIWSDEFDRVWAIELPENASVLPLYRNGALLVGTSPAVSGCLSWFSRA</sequence>
<dbReference type="eggNOG" id="COG4329">
    <property type="taxonomic scope" value="Bacteria"/>
</dbReference>
<dbReference type="Pfam" id="PF10002">
    <property type="entry name" value="DUF2243"/>
    <property type="match status" value="1"/>
</dbReference>
<protein>
    <submittedName>
        <fullName evidence="2">Membrane protein-like protein</fullName>
    </submittedName>
</protein>
<dbReference type="OrthoDB" id="5190099at2"/>
<keyword evidence="1" id="KW-0812">Transmembrane</keyword>
<reference evidence="2" key="1">
    <citation type="submission" date="2006-06" db="EMBL/GenBank/DDBJ databases">
        <title>Complete sequence of chromosome of Chelativorans sp. BNC1.</title>
        <authorList>
            <consortium name="US DOE Joint Genome Institute"/>
            <person name="Copeland A."/>
            <person name="Lucas S."/>
            <person name="Lapidus A."/>
            <person name="Barry K."/>
            <person name="Detter J.C."/>
            <person name="Glavina del Rio T."/>
            <person name="Hammon N."/>
            <person name="Israni S."/>
            <person name="Dalin E."/>
            <person name="Tice H."/>
            <person name="Pitluck S."/>
            <person name="Chertkov O."/>
            <person name="Brettin T."/>
            <person name="Bruce D."/>
            <person name="Han C."/>
            <person name="Tapia R."/>
            <person name="Gilna P."/>
            <person name="Schmutz J."/>
            <person name="Larimer F."/>
            <person name="Land M."/>
            <person name="Hauser L."/>
            <person name="Kyrpides N."/>
            <person name="Mikhailova N."/>
            <person name="Richardson P."/>
        </authorList>
    </citation>
    <scope>NUCLEOTIDE SEQUENCE</scope>
    <source>
        <strain evidence="2">BNC1</strain>
    </source>
</reference>
<feature type="transmembrane region" description="Helical" evidence="1">
    <location>
        <begin position="60"/>
        <end position="83"/>
    </location>
</feature>
<feature type="transmembrane region" description="Helical" evidence="1">
    <location>
        <begin position="95"/>
        <end position="112"/>
    </location>
</feature>
<proteinExistence type="predicted"/>
<dbReference type="AlphaFoldDB" id="Q11L53"/>
<keyword evidence="1" id="KW-1133">Transmembrane helix</keyword>
<name>Q11L53_CHESB</name>
<accession>Q11L53</accession>
<dbReference type="HOGENOM" id="CLU_091966_0_0_5"/>
<feature type="transmembrane region" description="Helical" evidence="1">
    <location>
        <begin position="132"/>
        <end position="155"/>
    </location>
</feature>
<dbReference type="KEGG" id="mes:Meso_0468"/>